<keyword evidence="2" id="KW-1185">Reference proteome</keyword>
<dbReference type="EMBL" id="BMRE01000010">
    <property type="protein sequence ID" value="GGU35598.1"/>
    <property type="molecule type" value="Genomic_DNA"/>
</dbReference>
<accession>A0ABQ2UJ69</accession>
<reference evidence="2" key="1">
    <citation type="journal article" date="2019" name="Int. J. Syst. Evol. Microbiol.">
        <title>The Global Catalogue of Microorganisms (GCM) 10K type strain sequencing project: providing services to taxonomists for standard genome sequencing and annotation.</title>
        <authorList>
            <consortium name="The Broad Institute Genomics Platform"/>
            <consortium name="The Broad Institute Genome Sequencing Center for Infectious Disease"/>
            <person name="Wu L."/>
            <person name="Ma J."/>
        </authorList>
    </citation>
    <scope>NUCLEOTIDE SEQUENCE [LARGE SCALE GENOMIC DNA]</scope>
    <source>
        <strain evidence="2">JCM 3296</strain>
    </source>
</reference>
<dbReference type="Proteomes" id="UP000649573">
    <property type="component" value="Unassembled WGS sequence"/>
</dbReference>
<comment type="caution">
    <text evidence="1">The sequence shown here is derived from an EMBL/GenBank/DDBJ whole genome shotgun (WGS) entry which is preliminary data.</text>
</comment>
<evidence type="ECO:0000313" key="2">
    <source>
        <dbReference type="Proteomes" id="UP000649573"/>
    </source>
</evidence>
<gene>
    <name evidence="1" type="ORF">GCM10010178_29760</name>
</gene>
<organism evidence="1 2">
    <name type="scientific">Lentzea flava</name>
    <dbReference type="NCBI Taxonomy" id="103732"/>
    <lineage>
        <taxon>Bacteria</taxon>
        <taxon>Bacillati</taxon>
        <taxon>Actinomycetota</taxon>
        <taxon>Actinomycetes</taxon>
        <taxon>Pseudonocardiales</taxon>
        <taxon>Pseudonocardiaceae</taxon>
        <taxon>Lentzea</taxon>
    </lineage>
</organism>
<sequence>MCQRPTASSLFPVSGLSWYFGLPWRVSSIPSTRTGASAAGRTVAASSRAAAELADRDEAKLSDLVNGKGGSNVVDLTLCWGSAGRWPLSVITC</sequence>
<proteinExistence type="predicted"/>
<name>A0ABQ2UJ69_9PSEU</name>
<evidence type="ECO:0000313" key="1">
    <source>
        <dbReference type="EMBL" id="GGU35598.1"/>
    </source>
</evidence>
<protein>
    <submittedName>
        <fullName evidence="1">Uncharacterized protein</fullName>
    </submittedName>
</protein>